<dbReference type="Proteomes" id="UP000054279">
    <property type="component" value="Unassembled WGS sequence"/>
</dbReference>
<protein>
    <submittedName>
        <fullName evidence="3">Unplaced genomic scaffold SPHSTscaffold_54, whole genome shotgun sequence</fullName>
    </submittedName>
</protein>
<keyword evidence="2" id="KW-0732">Signal</keyword>
<dbReference type="AlphaFoldDB" id="A0A0C9UHK2"/>
<evidence type="ECO:0000256" key="2">
    <source>
        <dbReference type="SAM" id="SignalP"/>
    </source>
</evidence>
<feature type="signal peptide" evidence="2">
    <location>
        <begin position="1"/>
        <end position="18"/>
    </location>
</feature>
<sequence length="319" mass="35732">MGLQRLFTSLELAVIAEACRFQDSTAGVTAILPNRKDSEIIYPVAINGGIVLPRDLRNYFTRHHIIIHCACFLVANSEEEEKECILKIRQRKTEPTGFIETYSLCDSCKWSVNWCTHFSFEIGVFHICKDERYAVECPNSTAFMKSLGVLEASRNTRATTQSCTPETSRKTRSSLSQVATGTGKRLENVADNLRKSLKGKEKQRHRSPSERYASLSPTPNTFSIEAYRMSNGPHMQWSSESAGPSPATSASEGYFRVLFTQANKEFKDIAPYLAQASNPDIGGSAYELEGVLSKCDHCRRLFLPLAYKIHIQTELGLIN</sequence>
<keyword evidence="4" id="KW-1185">Reference proteome</keyword>
<evidence type="ECO:0000256" key="1">
    <source>
        <dbReference type="SAM" id="MobiDB-lite"/>
    </source>
</evidence>
<dbReference type="EMBL" id="KN837129">
    <property type="protein sequence ID" value="KIJ42548.1"/>
    <property type="molecule type" value="Genomic_DNA"/>
</dbReference>
<gene>
    <name evidence="3" type="ORF">M422DRAFT_254327</name>
</gene>
<evidence type="ECO:0000313" key="3">
    <source>
        <dbReference type="EMBL" id="KIJ42548.1"/>
    </source>
</evidence>
<reference evidence="3 4" key="1">
    <citation type="submission" date="2014-06" db="EMBL/GenBank/DDBJ databases">
        <title>Evolutionary Origins and Diversification of the Mycorrhizal Mutualists.</title>
        <authorList>
            <consortium name="DOE Joint Genome Institute"/>
            <consortium name="Mycorrhizal Genomics Consortium"/>
            <person name="Kohler A."/>
            <person name="Kuo A."/>
            <person name="Nagy L.G."/>
            <person name="Floudas D."/>
            <person name="Copeland A."/>
            <person name="Barry K.W."/>
            <person name="Cichocki N."/>
            <person name="Veneault-Fourrey C."/>
            <person name="LaButti K."/>
            <person name="Lindquist E.A."/>
            <person name="Lipzen A."/>
            <person name="Lundell T."/>
            <person name="Morin E."/>
            <person name="Murat C."/>
            <person name="Riley R."/>
            <person name="Ohm R."/>
            <person name="Sun H."/>
            <person name="Tunlid A."/>
            <person name="Henrissat B."/>
            <person name="Grigoriev I.V."/>
            <person name="Hibbett D.S."/>
            <person name="Martin F."/>
        </authorList>
    </citation>
    <scope>NUCLEOTIDE SEQUENCE [LARGE SCALE GENOMIC DNA]</scope>
    <source>
        <strain evidence="3 4">SS14</strain>
    </source>
</reference>
<feature type="region of interest" description="Disordered" evidence="1">
    <location>
        <begin position="158"/>
        <end position="218"/>
    </location>
</feature>
<feature type="compositionally biased region" description="Basic and acidic residues" evidence="1">
    <location>
        <begin position="184"/>
        <end position="200"/>
    </location>
</feature>
<evidence type="ECO:0000313" key="4">
    <source>
        <dbReference type="Proteomes" id="UP000054279"/>
    </source>
</evidence>
<dbReference type="HOGENOM" id="CLU_874850_0_0_1"/>
<name>A0A0C9UHK2_SPHS4</name>
<feature type="chain" id="PRO_5002221108" evidence="2">
    <location>
        <begin position="19"/>
        <end position="319"/>
    </location>
</feature>
<organism evidence="3 4">
    <name type="scientific">Sphaerobolus stellatus (strain SS14)</name>
    <dbReference type="NCBI Taxonomy" id="990650"/>
    <lineage>
        <taxon>Eukaryota</taxon>
        <taxon>Fungi</taxon>
        <taxon>Dikarya</taxon>
        <taxon>Basidiomycota</taxon>
        <taxon>Agaricomycotina</taxon>
        <taxon>Agaricomycetes</taxon>
        <taxon>Phallomycetidae</taxon>
        <taxon>Geastrales</taxon>
        <taxon>Sphaerobolaceae</taxon>
        <taxon>Sphaerobolus</taxon>
    </lineage>
</organism>
<accession>A0A0C9UHK2</accession>
<proteinExistence type="predicted"/>